<feature type="transmembrane region" description="Helical" evidence="1">
    <location>
        <begin position="5"/>
        <end position="22"/>
    </location>
</feature>
<evidence type="ECO:0000313" key="3">
    <source>
        <dbReference type="EMBL" id="ARK30190.1"/>
    </source>
</evidence>
<organism evidence="3 4">
    <name type="scientific">Halalkalibacter krulwichiae</name>
    <dbReference type="NCBI Taxonomy" id="199441"/>
    <lineage>
        <taxon>Bacteria</taxon>
        <taxon>Bacillati</taxon>
        <taxon>Bacillota</taxon>
        <taxon>Bacilli</taxon>
        <taxon>Bacillales</taxon>
        <taxon>Bacillaceae</taxon>
        <taxon>Halalkalibacter</taxon>
    </lineage>
</organism>
<sequence>MKDIVAFFIMGLIAIVMIVITPHQTLEMQAQFGITPRTFPYLILWSIFGLSVIGIVTAIYKIVIIRNRNENDIEQGDEEKGQENQINIGKLLTLFIISLVTLYLITLVGFYLSVGLLLVVVFYLSGRSHWGKNILYSIVTMAIIWVFFEKVMNIFLPTGTLF</sequence>
<feature type="transmembrane region" description="Helical" evidence="1">
    <location>
        <begin position="130"/>
        <end position="148"/>
    </location>
</feature>
<dbReference type="EMBL" id="CP020814">
    <property type="protein sequence ID" value="ARK30190.1"/>
    <property type="molecule type" value="Genomic_DNA"/>
</dbReference>
<evidence type="ECO:0000259" key="2">
    <source>
        <dbReference type="Pfam" id="PF07331"/>
    </source>
</evidence>
<dbReference type="InterPro" id="IPR009936">
    <property type="entry name" value="DUF1468"/>
</dbReference>
<feature type="transmembrane region" description="Helical" evidence="1">
    <location>
        <begin position="42"/>
        <end position="63"/>
    </location>
</feature>
<evidence type="ECO:0000256" key="1">
    <source>
        <dbReference type="SAM" id="Phobius"/>
    </source>
</evidence>
<reference evidence="3 4" key="1">
    <citation type="submission" date="2017-04" db="EMBL/GenBank/DDBJ databases">
        <title>Bacillus krulwichiae AM31D Genome sequencing and assembly.</title>
        <authorList>
            <person name="Krulwich T.A."/>
            <person name="Anastor L."/>
            <person name="Ehrlich R."/>
            <person name="Ehrlich G.D."/>
            <person name="Janto B."/>
        </authorList>
    </citation>
    <scope>NUCLEOTIDE SEQUENCE [LARGE SCALE GENOMIC DNA]</scope>
    <source>
        <strain evidence="3 4">AM31D</strain>
    </source>
</reference>
<dbReference type="STRING" id="199441.BkAM31D_10320"/>
<keyword evidence="1" id="KW-0812">Transmembrane</keyword>
<dbReference type="Pfam" id="PF07331">
    <property type="entry name" value="TctB"/>
    <property type="match status" value="1"/>
</dbReference>
<keyword evidence="1" id="KW-1133">Transmembrane helix</keyword>
<proteinExistence type="predicted"/>
<feature type="transmembrane region" description="Helical" evidence="1">
    <location>
        <begin position="91"/>
        <end position="124"/>
    </location>
</feature>
<dbReference type="AlphaFoldDB" id="A0A1X9MC69"/>
<accession>A0A1X9MC69</accession>
<dbReference type="Proteomes" id="UP000193006">
    <property type="component" value="Chromosome"/>
</dbReference>
<dbReference type="RefSeq" id="WP_066151731.1">
    <property type="nucleotide sequence ID" value="NZ_CP020814.1"/>
</dbReference>
<gene>
    <name evidence="3" type="ORF">BkAM31D_10320</name>
</gene>
<keyword evidence="4" id="KW-1185">Reference proteome</keyword>
<evidence type="ECO:0000313" key="4">
    <source>
        <dbReference type="Proteomes" id="UP000193006"/>
    </source>
</evidence>
<name>A0A1X9MC69_9BACI</name>
<dbReference type="KEGG" id="bkw:BkAM31D_10320"/>
<feature type="domain" description="DUF1468" evidence="2">
    <location>
        <begin position="4"/>
        <end position="157"/>
    </location>
</feature>
<keyword evidence="1" id="KW-0472">Membrane</keyword>
<protein>
    <submittedName>
        <fullName evidence="3">Tripartite tricarboxylate transporter TctB family protein</fullName>
    </submittedName>
</protein>